<evidence type="ECO:0000256" key="3">
    <source>
        <dbReference type="ARBA" id="ARBA00022692"/>
    </source>
</evidence>
<feature type="region of interest" description="Disordered" evidence="13">
    <location>
        <begin position="266"/>
        <end position="312"/>
    </location>
</feature>
<evidence type="ECO:0000256" key="13">
    <source>
        <dbReference type="SAM" id="MobiDB-lite"/>
    </source>
</evidence>
<keyword evidence="8 11" id="KW-0449">Lipoprotein</keyword>
<evidence type="ECO:0000313" key="15">
    <source>
        <dbReference type="EMBL" id="CAK7226745.1"/>
    </source>
</evidence>
<dbReference type="HAMAP" id="MF_03199">
    <property type="entry name" value="DHHC_PAT_PFA4"/>
    <property type="match status" value="1"/>
</dbReference>
<protein>
    <recommendedName>
        <fullName evidence="11">Palmitoyltransferase PFA4</fullName>
        <ecNumber evidence="11">2.3.1.225</ecNumber>
    </recommendedName>
    <alternativeName>
        <fullName evidence="11">Protein S-acyltransferase</fullName>
        <shortName evidence="11">PAT</shortName>
    </alternativeName>
    <alternativeName>
        <fullName evidence="11">Protein fatty acyltransferase 4</fullName>
    </alternativeName>
</protein>
<feature type="region of interest" description="Disordered" evidence="13">
    <location>
        <begin position="462"/>
        <end position="486"/>
    </location>
</feature>
<keyword evidence="3 11" id="KW-0812">Transmembrane</keyword>
<dbReference type="InterPro" id="IPR001594">
    <property type="entry name" value="Palmitoyltrfase_DHHC"/>
</dbReference>
<feature type="transmembrane region" description="Helical" evidence="11 12">
    <location>
        <begin position="12"/>
        <end position="30"/>
    </location>
</feature>
<feature type="compositionally biased region" description="Acidic residues" evidence="13">
    <location>
        <begin position="275"/>
        <end position="306"/>
    </location>
</feature>
<feature type="region of interest" description="Disordered" evidence="13">
    <location>
        <begin position="382"/>
        <end position="433"/>
    </location>
</feature>
<dbReference type="EC" id="2.3.1.225" evidence="11"/>
<reference evidence="15 16" key="1">
    <citation type="submission" date="2024-01" db="EMBL/GenBank/DDBJ databases">
        <authorList>
            <person name="Allen C."/>
            <person name="Tagirdzhanova G."/>
        </authorList>
    </citation>
    <scope>NUCLEOTIDE SEQUENCE [LARGE SCALE GENOMIC DNA]</scope>
</reference>
<evidence type="ECO:0000256" key="2">
    <source>
        <dbReference type="ARBA" id="ARBA00022679"/>
    </source>
</evidence>
<keyword evidence="2 11" id="KW-0808">Transferase</keyword>
<feature type="compositionally biased region" description="Basic and acidic residues" evidence="13">
    <location>
        <begin position="423"/>
        <end position="433"/>
    </location>
</feature>
<evidence type="ECO:0000256" key="7">
    <source>
        <dbReference type="ARBA" id="ARBA00023139"/>
    </source>
</evidence>
<keyword evidence="9 11" id="KW-0012">Acyltransferase</keyword>
<dbReference type="EMBL" id="CAWUHB010000037">
    <property type="protein sequence ID" value="CAK7226745.1"/>
    <property type="molecule type" value="Genomic_DNA"/>
</dbReference>
<accession>A0ABP0C6H3</accession>
<evidence type="ECO:0000256" key="10">
    <source>
        <dbReference type="ARBA" id="ARBA00048048"/>
    </source>
</evidence>
<dbReference type="PROSITE" id="PS50216">
    <property type="entry name" value="DHHC"/>
    <property type="match status" value="1"/>
</dbReference>
<feature type="region of interest" description="Disordered" evidence="13">
    <location>
        <begin position="89"/>
        <end position="123"/>
    </location>
</feature>
<evidence type="ECO:0000256" key="9">
    <source>
        <dbReference type="ARBA" id="ARBA00023315"/>
    </source>
</evidence>
<evidence type="ECO:0000256" key="12">
    <source>
        <dbReference type="RuleBase" id="RU079119"/>
    </source>
</evidence>
<evidence type="ECO:0000256" key="8">
    <source>
        <dbReference type="ARBA" id="ARBA00023288"/>
    </source>
</evidence>
<proteinExistence type="inferred from homology"/>
<gene>
    <name evidence="11 15" type="primary">PFA4</name>
    <name evidence="15" type="ORF">SCUCBS95973_006302</name>
</gene>
<feature type="transmembrane region" description="Helical" evidence="11 12">
    <location>
        <begin position="177"/>
        <end position="198"/>
    </location>
</feature>
<keyword evidence="16" id="KW-1185">Reference proteome</keyword>
<comment type="function">
    <text evidence="11">Mediates the reversible addition of palmitate to target proteins, thereby regulating their membrane association and biological function.</text>
</comment>
<evidence type="ECO:0000256" key="11">
    <source>
        <dbReference type="HAMAP-Rule" id="MF_03199"/>
    </source>
</evidence>
<evidence type="ECO:0000256" key="1">
    <source>
        <dbReference type="ARBA" id="ARBA00004141"/>
    </source>
</evidence>
<evidence type="ECO:0000313" key="16">
    <source>
        <dbReference type="Proteomes" id="UP001642405"/>
    </source>
</evidence>
<evidence type="ECO:0000256" key="5">
    <source>
        <dbReference type="ARBA" id="ARBA00022989"/>
    </source>
</evidence>
<keyword evidence="4 11" id="KW-0256">Endoplasmic reticulum</keyword>
<comment type="caution">
    <text evidence="15">The sequence shown here is derived from an EMBL/GenBank/DDBJ whole genome shotgun (WGS) entry which is preliminary data.</text>
</comment>
<keyword evidence="5 11" id="KW-1133">Transmembrane helix</keyword>
<keyword evidence="7 11" id="KW-0564">Palmitate</keyword>
<sequence length="532" mass="59098">MSSLKTGPSKLGMHLVAIPVAVSVIVFLGYSSQWLFNTASALEPGPLSTTESVVFNSLLGCLWWSYLRACTVNPGRYIFDVPGTSDEEAKTSAKEMVPRAPDTSEQSRPGSSSSSGSSSHAPTAGTAVRWCRKCDAPKPARSHHCRHCRRCIPKMDHHCPWTGNCVSMQTFPHFVRFIMFTNVSLWMLAYLIGCRFYWLYAQRYLPAYLGPTMPQLVHLTVLGLVCGGATLALSIMLYTTVQSWMFNATMIEGWEIERHEAVVDRYSSTSPDGSWWDDDDEDDYEGEDDDDDKAGYGDYDEDEEDERAERRERKARKAAALRMRIEFPYDLGIFNNMAQSMGTRNVLLWFLPFAGGPKIATASGSSGLGWDWPENGFNDRTGMWPPPDPEKLRHAAAQGQWPAAAAAAGATSGGGSSTAFTSGRDEGDRQWGTPEEEKAAFLARQQADFRRRRLKIAGPVRQVGSDDEFEQGMDGEPGWTNADGDRLRDYGVDEEAENDEDVPIATLLQRRDAKAKLAAVKSKSDKYDKKKQ</sequence>
<keyword evidence="6 11" id="KW-0472">Membrane</keyword>
<organism evidence="15 16">
    <name type="scientific">Sporothrix curviconia</name>
    <dbReference type="NCBI Taxonomy" id="1260050"/>
    <lineage>
        <taxon>Eukaryota</taxon>
        <taxon>Fungi</taxon>
        <taxon>Dikarya</taxon>
        <taxon>Ascomycota</taxon>
        <taxon>Pezizomycotina</taxon>
        <taxon>Sordariomycetes</taxon>
        <taxon>Sordariomycetidae</taxon>
        <taxon>Ophiostomatales</taxon>
        <taxon>Ophiostomataceae</taxon>
        <taxon>Sporothrix</taxon>
    </lineage>
</organism>
<comment type="catalytic activity">
    <reaction evidence="10 11 12">
        <text>L-cysteinyl-[protein] + hexadecanoyl-CoA = S-hexadecanoyl-L-cysteinyl-[protein] + CoA</text>
        <dbReference type="Rhea" id="RHEA:36683"/>
        <dbReference type="Rhea" id="RHEA-COMP:10131"/>
        <dbReference type="Rhea" id="RHEA-COMP:11032"/>
        <dbReference type="ChEBI" id="CHEBI:29950"/>
        <dbReference type="ChEBI" id="CHEBI:57287"/>
        <dbReference type="ChEBI" id="CHEBI:57379"/>
        <dbReference type="ChEBI" id="CHEBI:74151"/>
        <dbReference type="EC" id="2.3.1.225"/>
    </reaction>
</comment>
<evidence type="ECO:0000256" key="6">
    <source>
        <dbReference type="ARBA" id="ARBA00023136"/>
    </source>
</evidence>
<feature type="compositionally biased region" description="Low complexity" evidence="13">
    <location>
        <begin position="110"/>
        <end position="119"/>
    </location>
</feature>
<dbReference type="InterPro" id="IPR039859">
    <property type="entry name" value="PFA4/ZDH16/20/ERF2-like"/>
</dbReference>
<comment type="similarity">
    <text evidence="11">Belongs to the DHHC palmitoyltransferase family. PFA4 subfamily.</text>
</comment>
<name>A0ABP0C6H3_9PEZI</name>
<feature type="transmembrane region" description="Helical" evidence="11 12">
    <location>
        <begin position="50"/>
        <end position="67"/>
    </location>
</feature>
<dbReference type="Proteomes" id="UP001642405">
    <property type="component" value="Unassembled WGS sequence"/>
</dbReference>
<dbReference type="Pfam" id="PF01529">
    <property type="entry name" value="DHHC"/>
    <property type="match status" value="1"/>
</dbReference>
<feature type="compositionally biased region" description="Low complexity" evidence="13">
    <location>
        <begin position="395"/>
        <end position="410"/>
    </location>
</feature>
<comment type="domain">
    <text evidence="11 12">The DHHC domain is required for palmitoyltransferase activity.</text>
</comment>
<feature type="transmembrane region" description="Helical" evidence="11 12">
    <location>
        <begin position="218"/>
        <end position="241"/>
    </location>
</feature>
<comment type="subcellular location">
    <subcellularLocation>
        <location evidence="11">Endoplasmic reticulum membrane</location>
        <topology evidence="11">Multi-pass membrane protein</topology>
    </subcellularLocation>
    <subcellularLocation>
        <location evidence="1">Membrane</location>
        <topology evidence="1">Multi-pass membrane protein</topology>
    </subcellularLocation>
</comment>
<dbReference type="InterPro" id="IPR033682">
    <property type="entry name" value="PFA4"/>
</dbReference>
<dbReference type="PANTHER" id="PTHR12246">
    <property type="entry name" value="PALMITOYLTRANSFERASE ZDHHC16"/>
    <property type="match status" value="1"/>
</dbReference>
<evidence type="ECO:0000259" key="14">
    <source>
        <dbReference type="Pfam" id="PF01529"/>
    </source>
</evidence>
<feature type="active site" description="S-palmitoyl cysteine intermediate" evidence="11">
    <location>
        <position position="159"/>
    </location>
</feature>
<evidence type="ECO:0000256" key="4">
    <source>
        <dbReference type="ARBA" id="ARBA00022824"/>
    </source>
</evidence>
<dbReference type="GO" id="GO:0019706">
    <property type="term" value="F:protein-cysteine S-palmitoyltransferase activity"/>
    <property type="evidence" value="ECO:0007669"/>
    <property type="project" value="UniProtKB-EC"/>
</dbReference>
<feature type="domain" description="Palmitoyltransferase DHHC" evidence="14">
    <location>
        <begin position="129"/>
        <end position="255"/>
    </location>
</feature>